<dbReference type="RefSeq" id="WP_254165062.1">
    <property type="nucleotide sequence ID" value="NZ_JANAFB010000005.1"/>
</dbReference>
<keyword evidence="1" id="KW-0472">Membrane</keyword>
<feature type="transmembrane region" description="Helical" evidence="1">
    <location>
        <begin position="77"/>
        <end position="96"/>
    </location>
</feature>
<name>A0A9X2H8K7_9MICC</name>
<proteinExistence type="predicted"/>
<comment type="caution">
    <text evidence="2">The sequence shown here is derived from an EMBL/GenBank/DDBJ whole genome shotgun (WGS) entry which is preliminary data.</text>
</comment>
<keyword evidence="1" id="KW-0812">Transmembrane</keyword>
<dbReference type="Proteomes" id="UP001139502">
    <property type="component" value="Unassembled WGS sequence"/>
</dbReference>
<evidence type="ECO:0000313" key="2">
    <source>
        <dbReference type="EMBL" id="MCP3425054.1"/>
    </source>
</evidence>
<feature type="transmembrane region" description="Helical" evidence="1">
    <location>
        <begin position="26"/>
        <end position="45"/>
    </location>
</feature>
<evidence type="ECO:0000256" key="1">
    <source>
        <dbReference type="SAM" id="Phobius"/>
    </source>
</evidence>
<dbReference type="AlphaFoldDB" id="A0A9X2H8K7"/>
<protein>
    <submittedName>
        <fullName evidence="2">Uncharacterized protein</fullName>
    </submittedName>
</protein>
<dbReference type="EMBL" id="JANAFB010000005">
    <property type="protein sequence ID" value="MCP3425054.1"/>
    <property type="molecule type" value="Genomic_DNA"/>
</dbReference>
<gene>
    <name evidence="2" type="ORF">NBM05_03155</name>
</gene>
<accession>A0A9X2H8K7</accession>
<sequence length="101" mass="9692">MSALLPTAFSTAGLLGGYKVARATGIRPLGGAALAAGGAAAFAGWKKNAGAGRATVLTAVYLAAFGASHPLAKKMGAWPSVAAVTAATGLASLALGGPRKK</sequence>
<keyword evidence="3" id="KW-1185">Reference proteome</keyword>
<organism evidence="2 3">
    <name type="scientific">Rothia santali</name>
    <dbReference type="NCBI Taxonomy" id="2949643"/>
    <lineage>
        <taxon>Bacteria</taxon>
        <taxon>Bacillati</taxon>
        <taxon>Actinomycetota</taxon>
        <taxon>Actinomycetes</taxon>
        <taxon>Micrococcales</taxon>
        <taxon>Micrococcaceae</taxon>
        <taxon>Rothia</taxon>
    </lineage>
</organism>
<feature type="transmembrane region" description="Helical" evidence="1">
    <location>
        <begin position="52"/>
        <end position="71"/>
    </location>
</feature>
<keyword evidence="1" id="KW-1133">Transmembrane helix</keyword>
<evidence type="ECO:0000313" key="3">
    <source>
        <dbReference type="Proteomes" id="UP001139502"/>
    </source>
</evidence>
<reference evidence="2" key="1">
    <citation type="submission" date="2022-06" db="EMBL/GenBank/DDBJ databases">
        <title>Rothia sp. isolated from sandalwood seedling.</title>
        <authorList>
            <person name="Tuikhar N."/>
            <person name="Kirdat K."/>
            <person name="Thorat V."/>
            <person name="Swetha P."/>
            <person name="Padma S."/>
            <person name="Sundararaj R."/>
            <person name="Yadav A."/>
        </authorList>
    </citation>
    <scope>NUCLEOTIDE SEQUENCE</scope>
    <source>
        <strain evidence="2">AR01</strain>
    </source>
</reference>